<proteinExistence type="predicted"/>
<evidence type="ECO:0000256" key="1">
    <source>
        <dbReference type="ARBA" id="ARBA00022553"/>
    </source>
</evidence>
<protein>
    <submittedName>
        <fullName evidence="8">Response regulator</fullName>
    </submittedName>
</protein>
<feature type="modified residue" description="4-aspartylphosphate" evidence="6">
    <location>
        <position position="52"/>
    </location>
</feature>
<dbReference type="Pfam" id="PF00072">
    <property type="entry name" value="Response_reg"/>
    <property type="match status" value="1"/>
</dbReference>
<feature type="domain" description="Response regulatory" evidence="7">
    <location>
        <begin position="3"/>
        <end position="117"/>
    </location>
</feature>
<evidence type="ECO:0000313" key="8">
    <source>
        <dbReference type="EMBL" id="MBT9314496.1"/>
    </source>
</evidence>
<keyword evidence="9" id="KW-1185">Reference proteome</keyword>
<keyword evidence="5" id="KW-0804">Transcription</keyword>
<gene>
    <name evidence="8" type="ORF">IXB50_03555</name>
</gene>
<comment type="caution">
    <text evidence="8">The sequence shown here is derived from an EMBL/GenBank/DDBJ whole genome shotgun (WGS) entry which is preliminary data.</text>
</comment>
<dbReference type="EMBL" id="JADOES010000004">
    <property type="protein sequence ID" value="MBT9314496.1"/>
    <property type="molecule type" value="Genomic_DNA"/>
</dbReference>
<dbReference type="GO" id="GO:0032993">
    <property type="term" value="C:protein-DNA complex"/>
    <property type="evidence" value="ECO:0007669"/>
    <property type="project" value="TreeGrafter"/>
</dbReference>
<dbReference type="InterPro" id="IPR011006">
    <property type="entry name" value="CheY-like_superfamily"/>
</dbReference>
<evidence type="ECO:0000256" key="3">
    <source>
        <dbReference type="ARBA" id="ARBA00023015"/>
    </source>
</evidence>
<evidence type="ECO:0000256" key="5">
    <source>
        <dbReference type="ARBA" id="ARBA00023163"/>
    </source>
</evidence>
<organism evidence="8 9">
    <name type="scientific">Leptothoe spongobia TAU-MAC 1115</name>
    <dbReference type="NCBI Taxonomy" id="1967444"/>
    <lineage>
        <taxon>Bacteria</taxon>
        <taxon>Bacillati</taxon>
        <taxon>Cyanobacteriota</taxon>
        <taxon>Cyanophyceae</taxon>
        <taxon>Nodosilineales</taxon>
        <taxon>Cymatolegaceae</taxon>
        <taxon>Leptothoe</taxon>
        <taxon>Leptothoe spongobia</taxon>
    </lineage>
</organism>
<dbReference type="PROSITE" id="PS50110">
    <property type="entry name" value="RESPONSE_REGULATORY"/>
    <property type="match status" value="1"/>
</dbReference>
<sequence length="117" mass="13100">MASILIIEDEPRTVSFLSQGLQQMGYRTFAVTNGERALPLALSKMFDLVLLDLMLPGLEGVSILSVIRAQRLQVPVIVMTALSSEKERSHAFLLGANEYIAKPFNFDYLLSHIRTYV</sequence>
<dbReference type="RefSeq" id="WP_215607562.1">
    <property type="nucleotide sequence ID" value="NZ_JADOES010000004.1"/>
</dbReference>
<dbReference type="GO" id="GO:0006355">
    <property type="term" value="P:regulation of DNA-templated transcription"/>
    <property type="evidence" value="ECO:0007669"/>
    <property type="project" value="TreeGrafter"/>
</dbReference>
<reference evidence="8" key="2">
    <citation type="journal article" date="2021" name="Mar. Drugs">
        <title>Genome Reduction and Secondary Metabolism of the Marine Sponge-Associated Cyanobacterium Leptothoe.</title>
        <authorList>
            <person name="Konstantinou D."/>
            <person name="Popin R.V."/>
            <person name="Fewer D.P."/>
            <person name="Sivonen K."/>
            <person name="Gkelis S."/>
        </authorList>
    </citation>
    <scope>NUCLEOTIDE SEQUENCE</scope>
    <source>
        <strain evidence="8">TAU-MAC 1115</strain>
    </source>
</reference>
<name>A0A947DEM7_9CYAN</name>
<evidence type="ECO:0000256" key="4">
    <source>
        <dbReference type="ARBA" id="ARBA00023125"/>
    </source>
</evidence>
<dbReference type="SUPFAM" id="SSF52172">
    <property type="entry name" value="CheY-like"/>
    <property type="match status" value="1"/>
</dbReference>
<accession>A0A947DEM7</accession>
<keyword evidence="1 6" id="KW-0597">Phosphoprotein</keyword>
<dbReference type="FunFam" id="3.40.50.2300:FF:000001">
    <property type="entry name" value="DNA-binding response regulator PhoB"/>
    <property type="match status" value="1"/>
</dbReference>
<keyword evidence="3" id="KW-0805">Transcription regulation</keyword>
<dbReference type="GO" id="GO:0000156">
    <property type="term" value="F:phosphorelay response regulator activity"/>
    <property type="evidence" value="ECO:0007669"/>
    <property type="project" value="TreeGrafter"/>
</dbReference>
<dbReference type="Proteomes" id="UP000717364">
    <property type="component" value="Unassembled WGS sequence"/>
</dbReference>
<keyword evidence="2" id="KW-0902">Two-component regulatory system</keyword>
<dbReference type="SMART" id="SM00448">
    <property type="entry name" value="REC"/>
    <property type="match status" value="1"/>
</dbReference>
<dbReference type="GO" id="GO:0005829">
    <property type="term" value="C:cytosol"/>
    <property type="evidence" value="ECO:0007669"/>
    <property type="project" value="TreeGrafter"/>
</dbReference>
<dbReference type="Gene3D" id="3.40.50.2300">
    <property type="match status" value="1"/>
</dbReference>
<dbReference type="AlphaFoldDB" id="A0A947DEM7"/>
<keyword evidence="4" id="KW-0238">DNA-binding</keyword>
<evidence type="ECO:0000313" key="9">
    <source>
        <dbReference type="Proteomes" id="UP000717364"/>
    </source>
</evidence>
<evidence type="ECO:0000256" key="6">
    <source>
        <dbReference type="PROSITE-ProRule" id="PRU00169"/>
    </source>
</evidence>
<dbReference type="GO" id="GO:0000976">
    <property type="term" value="F:transcription cis-regulatory region binding"/>
    <property type="evidence" value="ECO:0007669"/>
    <property type="project" value="TreeGrafter"/>
</dbReference>
<dbReference type="InterPro" id="IPR001789">
    <property type="entry name" value="Sig_transdc_resp-reg_receiver"/>
</dbReference>
<dbReference type="PANTHER" id="PTHR48111:SF1">
    <property type="entry name" value="TWO-COMPONENT RESPONSE REGULATOR ORR33"/>
    <property type="match status" value="1"/>
</dbReference>
<evidence type="ECO:0000259" key="7">
    <source>
        <dbReference type="PROSITE" id="PS50110"/>
    </source>
</evidence>
<dbReference type="CDD" id="cd17574">
    <property type="entry name" value="REC_OmpR"/>
    <property type="match status" value="1"/>
</dbReference>
<evidence type="ECO:0000256" key="2">
    <source>
        <dbReference type="ARBA" id="ARBA00023012"/>
    </source>
</evidence>
<dbReference type="PANTHER" id="PTHR48111">
    <property type="entry name" value="REGULATOR OF RPOS"/>
    <property type="match status" value="1"/>
</dbReference>
<reference evidence="8" key="1">
    <citation type="submission" date="2020-11" db="EMBL/GenBank/DDBJ databases">
        <authorList>
            <person name="Konstantinou D."/>
            <person name="Gkelis S."/>
            <person name="Popin R."/>
            <person name="Fewer D."/>
            <person name="Sivonen K."/>
        </authorList>
    </citation>
    <scope>NUCLEOTIDE SEQUENCE</scope>
    <source>
        <strain evidence="8">TAU-MAC 1115</strain>
    </source>
</reference>
<dbReference type="InterPro" id="IPR039420">
    <property type="entry name" value="WalR-like"/>
</dbReference>